<evidence type="ECO:0000313" key="2">
    <source>
        <dbReference type="EMBL" id="KZT35195.1"/>
    </source>
</evidence>
<protein>
    <submittedName>
        <fullName evidence="2">Uncharacterized protein</fullName>
    </submittedName>
</protein>
<dbReference type="Proteomes" id="UP000076798">
    <property type="component" value="Unassembled WGS sequence"/>
</dbReference>
<name>A0A166ACG1_9AGAM</name>
<keyword evidence="3" id="KW-1185">Reference proteome</keyword>
<feature type="compositionally biased region" description="Low complexity" evidence="1">
    <location>
        <begin position="22"/>
        <end position="34"/>
    </location>
</feature>
<feature type="region of interest" description="Disordered" evidence="1">
    <location>
        <begin position="1"/>
        <end position="51"/>
    </location>
</feature>
<organism evidence="2 3">
    <name type="scientific">Sistotremastrum suecicum HHB10207 ss-3</name>
    <dbReference type="NCBI Taxonomy" id="1314776"/>
    <lineage>
        <taxon>Eukaryota</taxon>
        <taxon>Fungi</taxon>
        <taxon>Dikarya</taxon>
        <taxon>Basidiomycota</taxon>
        <taxon>Agaricomycotina</taxon>
        <taxon>Agaricomycetes</taxon>
        <taxon>Sistotremastrales</taxon>
        <taxon>Sistotremastraceae</taxon>
        <taxon>Sistotremastrum</taxon>
    </lineage>
</organism>
<accession>A0A166ACG1</accession>
<evidence type="ECO:0000313" key="3">
    <source>
        <dbReference type="Proteomes" id="UP000076798"/>
    </source>
</evidence>
<dbReference type="EMBL" id="KV428149">
    <property type="protein sequence ID" value="KZT35195.1"/>
    <property type="molecule type" value="Genomic_DNA"/>
</dbReference>
<dbReference type="AlphaFoldDB" id="A0A166ACG1"/>
<evidence type="ECO:0000256" key="1">
    <source>
        <dbReference type="SAM" id="MobiDB-lite"/>
    </source>
</evidence>
<feature type="compositionally biased region" description="Pro residues" evidence="1">
    <location>
        <begin position="11"/>
        <end position="21"/>
    </location>
</feature>
<sequence>MSTNHASSPTTPTPPYTPSPTPSSTTESSSDPYTIPGIQSKGLPFPDPFSH</sequence>
<reference evidence="2 3" key="1">
    <citation type="journal article" date="2016" name="Mol. Biol. Evol.">
        <title>Comparative Genomics of Early-Diverging Mushroom-Forming Fungi Provides Insights into the Origins of Lignocellulose Decay Capabilities.</title>
        <authorList>
            <person name="Nagy L.G."/>
            <person name="Riley R."/>
            <person name="Tritt A."/>
            <person name="Adam C."/>
            <person name="Daum C."/>
            <person name="Floudas D."/>
            <person name="Sun H."/>
            <person name="Yadav J.S."/>
            <person name="Pangilinan J."/>
            <person name="Larsson K.H."/>
            <person name="Matsuura K."/>
            <person name="Barry K."/>
            <person name="Labutti K."/>
            <person name="Kuo R."/>
            <person name="Ohm R.A."/>
            <person name="Bhattacharya S.S."/>
            <person name="Shirouzu T."/>
            <person name="Yoshinaga Y."/>
            <person name="Martin F.M."/>
            <person name="Grigoriev I.V."/>
            <person name="Hibbett D.S."/>
        </authorList>
    </citation>
    <scope>NUCLEOTIDE SEQUENCE [LARGE SCALE GENOMIC DNA]</scope>
    <source>
        <strain evidence="2 3">HHB10207 ss-3</strain>
    </source>
</reference>
<proteinExistence type="predicted"/>
<gene>
    <name evidence="2" type="ORF">SISSUDRAFT_1051779</name>
</gene>